<accession>A0A0F8AW10</accession>
<evidence type="ECO:0000313" key="2">
    <source>
        <dbReference type="Proteomes" id="UP000053331"/>
    </source>
</evidence>
<reference evidence="1 2" key="1">
    <citation type="journal article" date="2015" name="Genome Announc.">
        <title>Draft genome sequence of a Halorubrum H3 strain isolated from the burlinskoye salt lake (Altai Krai, Russia).</title>
        <authorList>
            <person name="Rozanov A.S."/>
            <person name="Bryanskaya A.V."/>
            <person name="Malup T.K."/>
            <person name="Kotenko A.V."/>
            <person name="Peltek S.E."/>
        </authorList>
    </citation>
    <scope>NUCLEOTIDE SEQUENCE [LARGE SCALE GENOMIC DNA]</scope>
    <source>
        <strain evidence="1 2">H3</strain>
    </source>
</reference>
<dbReference type="Proteomes" id="UP000053331">
    <property type="component" value="Unassembled WGS sequence"/>
</dbReference>
<evidence type="ECO:0000313" key="1">
    <source>
        <dbReference type="EMBL" id="KKF40136.1"/>
    </source>
</evidence>
<sequence length="99" mass="11429">MVDILGFPLRSRLDLSGASTGSRVLVSSSISLTFLDKSLFNERIEIRIESPMVDLFFVVVFELVFDRESVWVFQTGDYVQQVALKAREIIHTLYYVFNF</sequence>
<proteinExistence type="predicted"/>
<dbReference type="AlphaFoldDB" id="A0A0F8AW10"/>
<dbReference type="EMBL" id="JNFH02000001">
    <property type="protein sequence ID" value="KKF40136.1"/>
    <property type="molecule type" value="Genomic_DNA"/>
</dbReference>
<keyword evidence="2" id="KW-1185">Reference proteome</keyword>
<protein>
    <submittedName>
        <fullName evidence="1">Uncharacterized protein</fullName>
    </submittedName>
</protein>
<comment type="caution">
    <text evidence="1">The sequence shown here is derived from an EMBL/GenBank/DDBJ whole genome shotgun (WGS) entry which is preliminary data.</text>
</comment>
<name>A0A0F8AW10_9EURY</name>
<organism evidence="1 2">
    <name type="scientific">Halorubrum saccharovorum</name>
    <dbReference type="NCBI Taxonomy" id="2248"/>
    <lineage>
        <taxon>Archaea</taxon>
        <taxon>Methanobacteriati</taxon>
        <taxon>Methanobacteriota</taxon>
        <taxon>Stenosarchaea group</taxon>
        <taxon>Halobacteria</taxon>
        <taxon>Halobacteriales</taxon>
        <taxon>Haloferacaceae</taxon>
        <taxon>Halorubrum</taxon>
    </lineage>
</organism>
<gene>
    <name evidence="1" type="ORF">FK85_22980</name>
</gene>